<dbReference type="SUPFAM" id="SSF54695">
    <property type="entry name" value="POZ domain"/>
    <property type="match status" value="1"/>
</dbReference>
<dbReference type="Pfam" id="PF00651">
    <property type="entry name" value="BTB"/>
    <property type="match status" value="1"/>
</dbReference>
<dbReference type="InterPro" id="IPR000210">
    <property type="entry name" value="BTB/POZ_dom"/>
</dbReference>
<protein>
    <submittedName>
        <fullName evidence="3">BTB domain-containing protein</fullName>
    </submittedName>
</protein>
<dbReference type="InterPro" id="IPR011333">
    <property type="entry name" value="SKP1/BTB/POZ_sf"/>
</dbReference>
<dbReference type="SUPFAM" id="SSF49599">
    <property type="entry name" value="TRAF domain-like"/>
    <property type="match status" value="1"/>
</dbReference>
<dbReference type="AlphaFoldDB" id="A0A7E5A201"/>
<dbReference type="PROSITE" id="PS50097">
    <property type="entry name" value="BTB"/>
    <property type="match status" value="1"/>
</dbReference>
<dbReference type="PANTHER" id="PTHR24413">
    <property type="entry name" value="SPECKLE-TYPE POZ PROTEIN"/>
    <property type="match status" value="1"/>
</dbReference>
<name>A0A7E5A201_PANRE</name>
<proteinExistence type="predicted"/>
<reference evidence="2" key="1">
    <citation type="journal article" date="2013" name="Genetics">
        <title>The draft genome and transcriptome of Panagrellus redivivus are shaped by the harsh demands of a free-living lifestyle.</title>
        <authorList>
            <person name="Srinivasan J."/>
            <person name="Dillman A.R."/>
            <person name="Macchietto M.G."/>
            <person name="Heikkinen L."/>
            <person name="Lakso M."/>
            <person name="Fracchia K.M."/>
            <person name="Antoshechkin I."/>
            <person name="Mortazavi A."/>
            <person name="Wong G."/>
            <person name="Sternberg P.W."/>
        </authorList>
    </citation>
    <scope>NUCLEOTIDE SEQUENCE [LARGE SCALE GENOMIC DNA]</scope>
    <source>
        <strain evidence="2">MT8872</strain>
    </source>
</reference>
<sequence length="409" mass="46177">MSTINAVKVVKDSIKLVLTEADLTTKSIGDCVKTPLRKVQCADNLQWQIYWYQTGHCDDAKGHVSIFTAVTAPTVVKSTYSVDGTSIQKTFTRLTKTNWGYAKFANHEELRPLFRDGKLTITCAVEVYVPVPWSFFTTNVFESCEHVATDFTLIVGDQRLETHRHLLSFLSPVFNAMFEHDTVEKKSGMITITDFECSTVTIALDFLYGHEVLDPSIEIIVGVLRFADKYNINFLAFLEHVVLCNISFDTFATILHYAYDCSKNALLVQCGAFYKDHEGEVKDAPGLNTVPHEAIVDVIEKAFDFNDSVHVFRQAHKNDIKIILVFRFEEPLAHSIAESLCVDNYSKVASCASECSSDFLKEKCVQYLNQHWVEVTQSMDFVNMDAETIKEFMTAANKARGDEEKSNEA</sequence>
<evidence type="ECO:0000259" key="1">
    <source>
        <dbReference type="PROSITE" id="PS50097"/>
    </source>
</evidence>
<keyword evidence="2" id="KW-1185">Reference proteome</keyword>
<reference evidence="3" key="2">
    <citation type="submission" date="2020-10" db="UniProtKB">
        <authorList>
            <consortium name="WormBaseParasite"/>
        </authorList>
    </citation>
    <scope>IDENTIFICATION</scope>
</reference>
<dbReference type="InterPro" id="IPR002083">
    <property type="entry name" value="MATH/TRAF_dom"/>
</dbReference>
<organism evidence="2 3">
    <name type="scientific">Panagrellus redivivus</name>
    <name type="common">Microworm</name>
    <dbReference type="NCBI Taxonomy" id="6233"/>
    <lineage>
        <taxon>Eukaryota</taxon>
        <taxon>Metazoa</taxon>
        <taxon>Ecdysozoa</taxon>
        <taxon>Nematoda</taxon>
        <taxon>Chromadorea</taxon>
        <taxon>Rhabditida</taxon>
        <taxon>Tylenchina</taxon>
        <taxon>Panagrolaimomorpha</taxon>
        <taxon>Panagrolaimoidea</taxon>
        <taxon>Panagrolaimidae</taxon>
        <taxon>Panagrellus</taxon>
    </lineage>
</organism>
<dbReference type="Gene3D" id="2.60.210.10">
    <property type="entry name" value="Apoptosis, Tumor Necrosis Factor Receptor Associated Protein 2, Chain A"/>
    <property type="match status" value="1"/>
</dbReference>
<dbReference type="GO" id="GO:0030163">
    <property type="term" value="P:protein catabolic process"/>
    <property type="evidence" value="ECO:0007669"/>
    <property type="project" value="UniProtKB-ARBA"/>
</dbReference>
<accession>A0A7E5A201</accession>
<dbReference type="WBParaSite" id="Pan_g9844.t1">
    <property type="protein sequence ID" value="Pan_g9844.t1"/>
    <property type="gene ID" value="Pan_g9844"/>
</dbReference>
<dbReference type="InterPro" id="IPR008974">
    <property type="entry name" value="TRAF-like"/>
</dbReference>
<evidence type="ECO:0000313" key="2">
    <source>
        <dbReference type="Proteomes" id="UP000492821"/>
    </source>
</evidence>
<dbReference type="Gene3D" id="1.25.40.420">
    <property type="match status" value="1"/>
</dbReference>
<dbReference type="SMART" id="SM00225">
    <property type="entry name" value="BTB"/>
    <property type="match status" value="1"/>
</dbReference>
<dbReference type="Gene3D" id="3.30.710.10">
    <property type="entry name" value="Potassium Channel Kv1.1, Chain A"/>
    <property type="match status" value="1"/>
</dbReference>
<dbReference type="CDD" id="cd00121">
    <property type="entry name" value="MATH"/>
    <property type="match status" value="1"/>
</dbReference>
<dbReference type="Proteomes" id="UP000492821">
    <property type="component" value="Unassembled WGS sequence"/>
</dbReference>
<dbReference type="CDD" id="cd18186">
    <property type="entry name" value="BTB_POZ_ZBTB_KLHL-like"/>
    <property type="match status" value="1"/>
</dbReference>
<evidence type="ECO:0000313" key="3">
    <source>
        <dbReference type="WBParaSite" id="Pan_g9844.t1"/>
    </source>
</evidence>
<feature type="domain" description="BTB" evidence="1">
    <location>
        <begin position="149"/>
        <end position="216"/>
    </location>
</feature>
<dbReference type="CDD" id="cd14733">
    <property type="entry name" value="BACK"/>
    <property type="match status" value="1"/>
</dbReference>